<sequence length="157" mass="18086">TYSDSFREFQSILERFVLAKAAMGPYQVEQELLLPVKKISVSISKRNIISVRVPVYAKEVSGDIIPYGYMNTSGEMDIALNDFDKFIDNLLDLAEKEKAVQLMATEIEETRRRVNVLEYKLIPSIIETIRFITMKLDETERSNAVRLIKVIDIVRSH</sequence>
<gene>
    <name evidence="4" type="ORF">S12H4_42982</name>
</gene>
<organism evidence="4">
    <name type="scientific">marine sediment metagenome</name>
    <dbReference type="NCBI Taxonomy" id="412755"/>
    <lineage>
        <taxon>unclassified sequences</taxon>
        <taxon>metagenomes</taxon>
        <taxon>ecological metagenomes</taxon>
    </lineage>
</organism>
<dbReference type="Pfam" id="PF01813">
    <property type="entry name" value="ATP-synt_D"/>
    <property type="match status" value="1"/>
</dbReference>
<evidence type="ECO:0000313" key="4">
    <source>
        <dbReference type="EMBL" id="GAJ16257.1"/>
    </source>
</evidence>
<dbReference type="GO" id="GO:0046961">
    <property type="term" value="F:proton-transporting ATPase activity, rotational mechanism"/>
    <property type="evidence" value="ECO:0007669"/>
    <property type="project" value="InterPro"/>
</dbReference>
<keyword evidence="3" id="KW-0406">Ion transport</keyword>
<dbReference type="InterPro" id="IPR002699">
    <property type="entry name" value="V_ATPase_D"/>
</dbReference>
<evidence type="ECO:0000256" key="1">
    <source>
        <dbReference type="ARBA" id="ARBA00005850"/>
    </source>
</evidence>
<dbReference type="EMBL" id="BARW01026345">
    <property type="protein sequence ID" value="GAJ16257.1"/>
    <property type="molecule type" value="Genomic_DNA"/>
</dbReference>
<keyword evidence="2" id="KW-0813">Transport</keyword>
<comment type="caution">
    <text evidence="4">The sequence shown here is derived from an EMBL/GenBank/DDBJ whole genome shotgun (WGS) entry which is preliminary data.</text>
</comment>
<comment type="similarity">
    <text evidence="1">Belongs to the V-ATPase D subunit family.</text>
</comment>
<feature type="non-terminal residue" evidence="4">
    <location>
        <position position="1"/>
    </location>
</feature>
<name>X1VEN8_9ZZZZ</name>
<dbReference type="AlphaFoldDB" id="X1VEN8"/>
<reference evidence="4" key="1">
    <citation type="journal article" date="2014" name="Front. Microbiol.">
        <title>High frequency of phylogenetically diverse reductive dehalogenase-homologous genes in deep subseafloor sedimentary metagenomes.</title>
        <authorList>
            <person name="Kawai M."/>
            <person name="Futagami T."/>
            <person name="Toyoda A."/>
            <person name="Takaki Y."/>
            <person name="Nishi S."/>
            <person name="Hori S."/>
            <person name="Arai W."/>
            <person name="Tsubouchi T."/>
            <person name="Morono Y."/>
            <person name="Uchiyama I."/>
            <person name="Ito T."/>
            <person name="Fujiyama A."/>
            <person name="Inagaki F."/>
            <person name="Takami H."/>
        </authorList>
    </citation>
    <scope>NUCLEOTIDE SEQUENCE</scope>
    <source>
        <strain evidence="4">Expedition CK06-06</strain>
    </source>
</reference>
<accession>X1VEN8</accession>
<dbReference type="NCBIfam" id="TIGR00309">
    <property type="entry name" value="V_ATPase_subD"/>
    <property type="match status" value="1"/>
</dbReference>
<dbReference type="Gene3D" id="1.10.287.3240">
    <property type="match status" value="1"/>
</dbReference>
<protein>
    <recommendedName>
        <fullName evidence="5">V-type ATP synthase subunit D</fullName>
    </recommendedName>
</protein>
<evidence type="ECO:0000256" key="2">
    <source>
        <dbReference type="ARBA" id="ARBA00022448"/>
    </source>
</evidence>
<proteinExistence type="inferred from homology"/>
<dbReference type="PANTHER" id="PTHR11671">
    <property type="entry name" value="V-TYPE ATP SYNTHASE SUBUNIT D"/>
    <property type="match status" value="1"/>
</dbReference>
<evidence type="ECO:0000256" key="3">
    <source>
        <dbReference type="ARBA" id="ARBA00023065"/>
    </source>
</evidence>
<evidence type="ECO:0008006" key="5">
    <source>
        <dbReference type="Google" id="ProtNLM"/>
    </source>
</evidence>